<proteinExistence type="predicted"/>
<dbReference type="InterPro" id="IPR047654">
    <property type="entry name" value="IS1634_transpos"/>
</dbReference>
<evidence type="ECO:0000313" key="4">
    <source>
        <dbReference type="Proteomes" id="UP000221734"/>
    </source>
</evidence>
<evidence type="ECO:0000313" key="2">
    <source>
        <dbReference type="EMBL" id="SOH03118.1"/>
    </source>
</evidence>
<evidence type="ECO:0000313" key="1">
    <source>
        <dbReference type="EMBL" id="SOH02767.1"/>
    </source>
</evidence>
<organism evidence="1 4">
    <name type="scientific">Kuenenia stuttgartiensis</name>
    <dbReference type="NCBI Taxonomy" id="174633"/>
    <lineage>
        <taxon>Bacteria</taxon>
        <taxon>Pseudomonadati</taxon>
        <taxon>Planctomycetota</taxon>
        <taxon>Candidatus Brocadiia</taxon>
        <taxon>Candidatus Brocadiales</taxon>
        <taxon>Candidatus Brocadiaceae</taxon>
        <taxon>Candidatus Kuenenia</taxon>
    </lineage>
</organism>
<dbReference type="AlphaFoldDB" id="A0A2C9CDG2"/>
<keyword evidence="4" id="KW-1185">Reference proteome</keyword>
<dbReference type="EMBL" id="LT934425">
    <property type="protein sequence ID" value="SOH03118.1"/>
    <property type="molecule type" value="Genomic_DNA"/>
</dbReference>
<dbReference type="OrthoDB" id="229863at2"/>
<dbReference type="PANTHER" id="PTHR34614">
    <property type="match status" value="1"/>
</dbReference>
<reference evidence="1" key="2">
    <citation type="submission" date="2017-10" db="EMBL/GenBank/DDBJ databases">
        <authorList>
            <person name="Banno H."/>
            <person name="Chua N.-H."/>
        </authorList>
    </citation>
    <scope>NUCLEOTIDE SEQUENCE [LARGE SCALE GENOMIC DNA]</scope>
    <source>
        <strain evidence="1">Kuenenia_mbr1_ru-nijmegen</strain>
    </source>
</reference>
<dbReference type="PANTHER" id="PTHR34614:SF2">
    <property type="entry name" value="TRANSPOSASE IS4-LIKE DOMAIN-CONTAINING PROTEIN"/>
    <property type="match status" value="1"/>
</dbReference>
<dbReference type="NCBIfam" id="NF033559">
    <property type="entry name" value="transpos_IS1634"/>
    <property type="match status" value="1"/>
</dbReference>
<reference evidence="4" key="1">
    <citation type="submission" date="2017-10" db="EMBL/GenBank/DDBJ databases">
        <authorList>
            <person name="Frank J."/>
        </authorList>
    </citation>
    <scope>NUCLEOTIDE SEQUENCE [LARGE SCALE GENOMIC DNA]</scope>
</reference>
<gene>
    <name evidence="1" type="ORF">KSMBR1_0251</name>
    <name evidence="2" type="ORF">KSMBR1_0604</name>
    <name evidence="3" type="ORF">KSMBR1_1570</name>
</gene>
<accession>A0A2C9CDG2</accession>
<name>A0A2C9CDG2_KUEST</name>
<dbReference type="KEGG" id="kst:KSMBR1_0251"/>
<dbReference type="KEGG" id="kst:KSMBR1_0604"/>
<evidence type="ECO:0000313" key="3">
    <source>
        <dbReference type="EMBL" id="SOH04069.1"/>
    </source>
</evidence>
<dbReference type="KEGG" id="kst:KSMBR1_1570"/>
<protein>
    <submittedName>
        <fullName evidence="1">Uncharacterized protein</fullName>
    </submittedName>
</protein>
<dbReference type="Proteomes" id="UP000221734">
    <property type="component" value="Chromosome Kuenenia_stuttgartiensis_MBR1"/>
</dbReference>
<dbReference type="EMBL" id="LT934425">
    <property type="protein sequence ID" value="SOH04069.1"/>
    <property type="molecule type" value="Genomic_DNA"/>
</dbReference>
<sequence>MVVICTMVDMHIVENKSKSGKKIYRSTLLRESYREDGKVKKRTIANLSNCTPLEIEAIRLALAHKDDLCALGALSESVKLHEGLSVGAAWSVYQVAKELGIEEALGKDFEGKLALWQVMARVIGRGSRLSAVRLAQIHAAGDVLDMKRGFDENNLYDNLSWLSENQAKIERKLFELRRGGNKPKLFLYDVTSSYLEGKSNHFGEYGYNRDGKKRKKQIVIGMLCDESGEPVSTEVFRGNTQDPKTFESQVKKVLERFGCKDVTIVGDRGMIKTVQIESLPEGFHYITAITKPQIESLINKGILQLGLFEEKLCEIKDDEVRYILRRNPVRAEEMSKTRVSKLQSIEKYIVKKNSYLKEHPKSSVSKALETTRERLTRLKLDGWVQIKEEDRTLKIERDEEALKEASYLDGCYAIKTDLEENEADTNLVHERYKDLTEVEKAFRDCKTVNLEVRPVYVRKEDSTRGHVFVVMLAYMIIRRLRRAWKNFDLTVEEGLAQLTTICSMEVTIKGQKASCQKIPRPRQQSHELLEALQIKLPEVLPSRNIRVVTRKKLAVRRKSQ</sequence>
<dbReference type="EMBL" id="LT934425">
    <property type="protein sequence ID" value="SOH02767.1"/>
    <property type="molecule type" value="Genomic_DNA"/>
</dbReference>